<organism evidence="1 2">
    <name type="scientific">Stephania yunnanensis</name>
    <dbReference type="NCBI Taxonomy" id="152371"/>
    <lineage>
        <taxon>Eukaryota</taxon>
        <taxon>Viridiplantae</taxon>
        <taxon>Streptophyta</taxon>
        <taxon>Embryophyta</taxon>
        <taxon>Tracheophyta</taxon>
        <taxon>Spermatophyta</taxon>
        <taxon>Magnoliopsida</taxon>
        <taxon>Ranunculales</taxon>
        <taxon>Menispermaceae</taxon>
        <taxon>Menispermoideae</taxon>
        <taxon>Cissampelideae</taxon>
        <taxon>Stephania</taxon>
    </lineage>
</organism>
<evidence type="ECO:0000313" key="1">
    <source>
        <dbReference type="EMBL" id="KAK9128544.1"/>
    </source>
</evidence>
<dbReference type="AlphaFoldDB" id="A0AAP0P3A1"/>
<comment type="caution">
    <text evidence="1">The sequence shown here is derived from an EMBL/GenBank/DDBJ whole genome shotgun (WGS) entry which is preliminary data.</text>
</comment>
<gene>
    <name evidence="1" type="ORF">Syun_017341</name>
</gene>
<evidence type="ECO:0000313" key="2">
    <source>
        <dbReference type="Proteomes" id="UP001420932"/>
    </source>
</evidence>
<keyword evidence="2" id="KW-1185">Reference proteome</keyword>
<protein>
    <submittedName>
        <fullName evidence="1">Uncharacterized protein</fullName>
    </submittedName>
</protein>
<name>A0AAP0P3A1_9MAGN</name>
<accession>A0AAP0P3A1</accession>
<dbReference type="EMBL" id="JBBNAF010000007">
    <property type="protein sequence ID" value="KAK9128544.1"/>
    <property type="molecule type" value="Genomic_DNA"/>
</dbReference>
<reference evidence="1 2" key="1">
    <citation type="submission" date="2024-01" db="EMBL/GenBank/DDBJ databases">
        <title>Genome assemblies of Stephania.</title>
        <authorList>
            <person name="Yang L."/>
        </authorList>
    </citation>
    <scope>NUCLEOTIDE SEQUENCE [LARGE SCALE GENOMIC DNA]</scope>
    <source>
        <strain evidence="1">YNDBR</strain>
        <tissue evidence="1">Leaf</tissue>
    </source>
</reference>
<proteinExistence type="predicted"/>
<dbReference type="Proteomes" id="UP001420932">
    <property type="component" value="Unassembled WGS sequence"/>
</dbReference>
<sequence length="54" mass="6157">MKELPNFEGWTTSTVIPSSFALFIEAARNLPLEKQELDGSSLDMMRELLKPDRC</sequence>